<keyword evidence="3" id="KW-1185">Reference proteome</keyword>
<keyword evidence="1" id="KW-0175">Coiled coil</keyword>
<dbReference type="EMBL" id="JBEOZM010000043">
    <property type="protein sequence ID" value="MER6274140.1"/>
    <property type="molecule type" value="Genomic_DNA"/>
</dbReference>
<proteinExistence type="predicted"/>
<feature type="coiled-coil region" evidence="1">
    <location>
        <begin position="11"/>
        <end position="52"/>
    </location>
</feature>
<name>A0ABV1TVT1_9ACTN</name>
<dbReference type="RefSeq" id="WP_351962369.1">
    <property type="nucleotide sequence ID" value="NZ_JBEOZM010000043.1"/>
</dbReference>
<evidence type="ECO:0000313" key="3">
    <source>
        <dbReference type="Proteomes" id="UP001490365"/>
    </source>
</evidence>
<organism evidence="2 3">
    <name type="scientific">Streptomyces sp. 900105755</name>
    <dbReference type="NCBI Taxonomy" id="3154389"/>
    <lineage>
        <taxon>Bacteria</taxon>
        <taxon>Bacillati</taxon>
        <taxon>Actinomycetota</taxon>
        <taxon>Actinomycetes</taxon>
        <taxon>Kitasatosporales</taxon>
        <taxon>Streptomycetaceae</taxon>
        <taxon>Streptomyces</taxon>
    </lineage>
</organism>
<dbReference type="Proteomes" id="UP001490365">
    <property type="component" value="Unassembled WGS sequence"/>
</dbReference>
<reference evidence="2 3" key="1">
    <citation type="submission" date="2024-06" db="EMBL/GenBank/DDBJ databases">
        <title>The Natural Products Discovery Center: Release of the First 8490 Sequenced Strains for Exploring Actinobacteria Biosynthetic Diversity.</title>
        <authorList>
            <person name="Kalkreuter E."/>
            <person name="Kautsar S.A."/>
            <person name="Yang D."/>
            <person name="Bader C.D."/>
            <person name="Teijaro C.N."/>
            <person name="Fluegel L."/>
            <person name="Davis C.M."/>
            <person name="Simpson J.R."/>
            <person name="Lauterbach L."/>
            <person name="Steele A.D."/>
            <person name="Gui C."/>
            <person name="Meng S."/>
            <person name="Li G."/>
            <person name="Viehrig K."/>
            <person name="Ye F."/>
            <person name="Su P."/>
            <person name="Kiefer A.F."/>
            <person name="Nichols A."/>
            <person name="Cepeda A.J."/>
            <person name="Yan W."/>
            <person name="Fan B."/>
            <person name="Jiang Y."/>
            <person name="Adhikari A."/>
            <person name="Zheng C.-J."/>
            <person name="Schuster L."/>
            <person name="Cowan T.M."/>
            <person name="Smanski M.J."/>
            <person name="Chevrette M.G."/>
            <person name="De Carvalho L.P.S."/>
            <person name="Shen B."/>
        </authorList>
    </citation>
    <scope>NUCLEOTIDE SEQUENCE [LARGE SCALE GENOMIC DNA]</scope>
    <source>
        <strain evidence="2 3">NPDC001694</strain>
    </source>
</reference>
<protein>
    <submittedName>
        <fullName evidence="2">Uncharacterized protein</fullName>
    </submittedName>
</protein>
<evidence type="ECO:0000256" key="1">
    <source>
        <dbReference type="SAM" id="Coils"/>
    </source>
</evidence>
<sequence length="57" mass="6484">MARVRPGQPGTEELQQTIIQLEQRNIELAQALEERQAELDAARATNRDLTRVLTQRG</sequence>
<evidence type="ECO:0000313" key="2">
    <source>
        <dbReference type="EMBL" id="MER6274140.1"/>
    </source>
</evidence>
<gene>
    <name evidence="2" type="ORF">ABT211_43890</name>
</gene>
<comment type="caution">
    <text evidence="2">The sequence shown here is derived from an EMBL/GenBank/DDBJ whole genome shotgun (WGS) entry which is preliminary data.</text>
</comment>
<accession>A0ABV1TVT1</accession>